<evidence type="ECO:0000259" key="2">
    <source>
        <dbReference type="SMART" id="SM01227"/>
    </source>
</evidence>
<dbReference type="PANTHER" id="PTHR34357:SF2">
    <property type="entry name" value="F26F24.3-RELATED"/>
    <property type="match status" value="1"/>
</dbReference>
<evidence type="ECO:0000256" key="1">
    <source>
        <dbReference type="SAM" id="MobiDB-lite"/>
    </source>
</evidence>
<evidence type="ECO:0000313" key="3">
    <source>
        <dbReference type="EMBL" id="KAL1536972.1"/>
    </source>
</evidence>
<dbReference type="PANTHER" id="PTHR34357">
    <property type="entry name" value="F7A19.14 PROTEIN-RELATED"/>
    <property type="match status" value="1"/>
</dbReference>
<accession>A0ABD1FZ76</accession>
<feature type="domain" description="GCK" evidence="2">
    <location>
        <begin position="74"/>
        <end position="148"/>
    </location>
</feature>
<dbReference type="Proteomes" id="UP001567538">
    <property type="component" value="Unassembled WGS sequence"/>
</dbReference>
<keyword evidence="4" id="KW-1185">Reference proteome</keyword>
<name>A0ABD1FZ76_SALDI</name>
<dbReference type="Gene3D" id="1.10.287.2900">
    <property type="match status" value="1"/>
</dbReference>
<dbReference type="SMART" id="SM01227">
    <property type="entry name" value="GCK"/>
    <property type="match status" value="1"/>
</dbReference>
<feature type="region of interest" description="Disordered" evidence="1">
    <location>
        <begin position="145"/>
        <end position="169"/>
    </location>
</feature>
<dbReference type="EMBL" id="JBEAFC010000011">
    <property type="protein sequence ID" value="KAL1536972.1"/>
    <property type="molecule type" value="Genomic_DNA"/>
</dbReference>
<sequence length="169" mass="19075">MSPSNSTEPHQPDSAQQLQIPESRSPIYETLDSPADTKTAGIQENPKEDETPLEQHPEEPMTNGDGDAEEEEEGECGFCLFMKGGGCKETFVEWEKCIEEAEKKEEDIVQKCFQVTTALKKCMEANSDYYAPILQAEKSLEEEAVKQLEEEEKEKEKFSGEESEKKEVS</sequence>
<dbReference type="AlphaFoldDB" id="A0ABD1FZ76"/>
<protein>
    <recommendedName>
        <fullName evidence="2">GCK domain-containing protein</fullName>
    </recommendedName>
</protein>
<feature type="compositionally biased region" description="Basic and acidic residues" evidence="1">
    <location>
        <begin position="45"/>
        <end position="59"/>
    </location>
</feature>
<gene>
    <name evidence="3" type="ORF">AAHA92_29539</name>
</gene>
<reference evidence="3 4" key="1">
    <citation type="submission" date="2024-06" db="EMBL/GenBank/DDBJ databases">
        <title>A chromosome level genome sequence of Diviner's sage (Salvia divinorum).</title>
        <authorList>
            <person name="Ford S.A."/>
            <person name="Ro D.-K."/>
            <person name="Ness R.W."/>
            <person name="Phillips M.A."/>
        </authorList>
    </citation>
    <scope>NUCLEOTIDE SEQUENCE [LARGE SCALE GENOMIC DNA]</scope>
    <source>
        <strain evidence="3">SAF-2024a</strain>
        <tissue evidence="3">Leaf</tissue>
    </source>
</reference>
<comment type="caution">
    <text evidence="3">The sequence shown here is derived from an EMBL/GenBank/DDBJ whole genome shotgun (WGS) entry which is preliminary data.</text>
</comment>
<evidence type="ECO:0000313" key="4">
    <source>
        <dbReference type="Proteomes" id="UP001567538"/>
    </source>
</evidence>
<dbReference type="InterPro" id="IPR012891">
    <property type="entry name" value="GCK_dom"/>
</dbReference>
<organism evidence="3 4">
    <name type="scientific">Salvia divinorum</name>
    <name type="common">Maria pastora</name>
    <name type="synonym">Diviner's sage</name>
    <dbReference type="NCBI Taxonomy" id="28513"/>
    <lineage>
        <taxon>Eukaryota</taxon>
        <taxon>Viridiplantae</taxon>
        <taxon>Streptophyta</taxon>
        <taxon>Embryophyta</taxon>
        <taxon>Tracheophyta</taxon>
        <taxon>Spermatophyta</taxon>
        <taxon>Magnoliopsida</taxon>
        <taxon>eudicotyledons</taxon>
        <taxon>Gunneridae</taxon>
        <taxon>Pentapetalae</taxon>
        <taxon>asterids</taxon>
        <taxon>lamiids</taxon>
        <taxon>Lamiales</taxon>
        <taxon>Lamiaceae</taxon>
        <taxon>Nepetoideae</taxon>
        <taxon>Mentheae</taxon>
        <taxon>Salviinae</taxon>
        <taxon>Salvia</taxon>
        <taxon>Salvia subgen. Calosphace</taxon>
    </lineage>
</organism>
<feature type="compositionally biased region" description="Polar residues" evidence="1">
    <location>
        <begin position="1"/>
        <end position="22"/>
    </location>
</feature>
<feature type="region of interest" description="Disordered" evidence="1">
    <location>
        <begin position="1"/>
        <end position="74"/>
    </location>
</feature>
<dbReference type="Pfam" id="PF07802">
    <property type="entry name" value="GCK"/>
    <property type="match status" value="1"/>
</dbReference>
<proteinExistence type="predicted"/>